<dbReference type="PANTHER" id="PTHR30224:SF4">
    <property type="entry name" value="ELECTRON TRANSPORT PROTEIN YCCM-RELATED"/>
    <property type="match status" value="1"/>
</dbReference>
<comment type="subcellular location">
    <subcellularLocation>
        <location evidence="1">Cell membrane</location>
    </subcellularLocation>
</comment>
<dbReference type="InterPro" id="IPR017896">
    <property type="entry name" value="4Fe4S_Fe-S-bd"/>
</dbReference>
<keyword evidence="9" id="KW-0812">Transmembrane</keyword>
<dbReference type="GO" id="GO:0006355">
    <property type="term" value="P:regulation of DNA-templated transcription"/>
    <property type="evidence" value="ECO:0007669"/>
    <property type="project" value="InterPro"/>
</dbReference>
<accession>A0A9E9CCE8</accession>
<dbReference type="Pfam" id="PF00158">
    <property type="entry name" value="Sigma54_activat"/>
    <property type="match status" value="1"/>
</dbReference>
<dbReference type="AlphaFoldDB" id="A0A9E9CCE8"/>
<evidence type="ECO:0000259" key="10">
    <source>
        <dbReference type="PROSITE" id="PS50042"/>
    </source>
</evidence>
<dbReference type="Pfam" id="PF25601">
    <property type="entry name" value="AAA_lid_14"/>
    <property type="match status" value="1"/>
</dbReference>
<feature type="transmembrane region" description="Helical" evidence="9">
    <location>
        <begin position="498"/>
        <end position="522"/>
    </location>
</feature>
<name>A0A9E9CCE8_9CYAN</name>
<dbReference type="InterPro" id="IPR052378">
    <property type="entry name" value="NosR_regulator"/>
</dbReference>
<keyword evidence="6" id="KW-0408">Iron</keyword>
<feature type="transmembrane region" description="Helical" evidence="9">
    <location>
        <begin position="739"/>
        <end position="759"/>
    </location>
</feature>
<dbReference type="InterPro" id="IPR014710">
    <property type="entry name" value="RmlC-like_jellyroll"/>
</dbReference>
<dbReference type="PROSITE" id="PS00198">
    <property type="entry name" value="4FE4S_FER_1"/>
    <property type="match status" value="1"/>
</dbReference>
<dbReference type="SUPFAM" id="SSF54862">
    <property type="entry name" value="4Fe-4S ferredoxins"/>
    <property type="match status" value="1"/>
</dbReference>
<evidence type="ECO:0000313" key="13">
    <source>
        <dbReference type="EMBL" id="WAL62735.1"/>
    </source>
</evidence>
<dbReference type="Gene3D" id="3.40.50.300">
    <property type="entry name" value="P-loop containing nucleotide triphosphate hydrolases"/>
    <property type="match status" value="1"/>
</dbReference>
<evidence type="ECO:0000256" key="5">
    <source>
        <dbReference type="ARBA" id="ARBA00022840"/>
    </source>
</evidence>
<dbReference type="InterPro" id="IPR017900">
    <property type="entry name" value="4Fe4S_Fe_S_CS"/>
</dbReference>
<feature type="transmembrane region" description="Helical" evidence="9">
    <location>
        <begin position="856"/>
        <end position="874"/>
    </location>
</feature>
<dbReference type="Proteomes" id="UP001163152">
    <property type="component" value="Chromosome"/>
</dbReference>
<evidence type="ECO:0000256" key="2">
    <source>
        <dbReference type="ARBA" id="ARBA00022475"/>
    </source>
</evidence>
<evidence type="ECO:0000256" key="4">
    <source>
        <dbReference type="ARBA" id="ARBA00022741"/>
    </source>
</evidence>
<dbReference type="InterPro" id="IPR058031">
    <property type="entry name" value="AAA_lid_NorR"/>
</dbReference>
<evidence type="ECO:0000256" key="9">
    <source>
        <dbReference type="SAM" id="Phobius"/>
    </source>
</evidence>
<evidence type="ECO:0000259" key="12">
    <source>
        <dbReference type="PROSITE" id="PS51379"/>
    </source>
</evidence>
<dbReference type="Pfam" id="PF00027">
    <property type="entry name" value="cNMP_binding"/>
    <property type="match status" value="1"/>
</dbReference>
<keyword evidence="9" id="KW-1133">Transmembrane helix</keyword>
<dbReference type="InterPro" id="IPR000595">
    <property type="entry name" value="cNMP-bd_dom"/>
</dbReference>
<dbReference type="PROSITE" id="PS50042">
    <property type="entry name" value="CNMP_BINDING_3"/>
    <property type="match status" value="1"/>
</dbReference>
<evidence type="ECO:0000259" key="11">
    <source>
        <dbReference type="PROSITE" id="PS50045"/>
    </source>
</evidence>
<dbReference type="PANTHER" id="PTHR30224">
    <property type="entry name" value="ELECTRON TRANSPORT PROTEIN"/>
    <property type="match status" value="1"/>
</dbReference>
<keyword evidence="4" id="KW-0547">Nucleotide-binding</keyword>
<organism evidence="13 14">
    <name type="scientific">Thermocoleostomius sinensis A174</name>
    <dbReference type="NCBI Taxonomy" id="2016057"/>
    <lineage>
        <taxon>Bacteria</taxon>
        <taxon>Bacillati</taxon>
        <taxon>Cyanobacteriota</taxon>
        <taxon>Cyanophyceae</taxon>
        <taxon>Oculatellales</taxon>
        <taxon>Oculatellaceae</taxon>
        <taxon>Thermocoleostomius</taxon>
    </lineage>
</organism>
<feature type="transmembrane region" description="Helical" evidence="9">
    <location>
        <begin position="459"/>
        <end position="478"/>
    </location>
</feature>
<dbReference type="SUPFAM" id="SSF52540">
    <property type="entry name" value="P-loop containing nucleoside triphosphate hydrolases"/>
    <property type="match status" value="1"/>
</dbReference>
<dbReference type="CDD" id="cd00038">
    <property type="entry name" value="CAP_ED"/>
    <property type="match status" value="1"/>
</dbReference>
<feature type="transmembrane region" description="Helical" evidence="9">
    <location>
        <begin position="771"/>
        <end position="791"/>
    </location>
</feature>
<dbReference type="InterPro" id="IPR018490">
    <property type="entry name" value="cNMP-bd_dom_sf"/>
</dbReference>
<reference evidence="13" key="1">
    <citation type="submission" date="2022-12" db="EMBL/GenBank/DDBJ databases">
        <title>Polyphasic identification of a Novel Hot-Spring Cyanobacterium Ocullathermofonsia sinensis gen nov. sp. nov. and Genomic Insights on its Adaptations to the Thermal Habitat.</title>
        <authorList>
            <person name="Daroch M."/>
            <person name="Tang J."/>
            <person name="Jiang Y."/>
        </authorList>
    </citation>
    <scope>NUCLEOTIDE SEQUENCE</scope>
    <source>
        <strain evidence="13">PKUAC-SCTA174</strain>
    </source>
</reference>
<protein>
    <submittedName>
        <fullName evidence="13">Sigma 54-interacting transcriptional regulator</fullName>
    </submittedName>
</protein>
<evidence type="ECO:0000256" key="7">
    <source>
        <dbReference type="ARBA" id="ARBA00023014"/>
    </source>
</evidence>
<keyword evidence="14" id="KW-1185">Reference proteome</keyword>
<keyword evidence="2" id="KW-1003">Cell membrane</keyword>
<feature type="transmembrane region" description="Helical" evidence="9">
    <location>
        <begin position="543"/>
        <end position="561"/>
    </location>
</feature>
<dbReference type="PROSITE" id="PS51379">
    <property type="entry name" value="4FE4S_FER_2"/>
    <property type="match status" value="1"/>
</dbReference>
<keyword evidence="8 9" id="KW-0472">Membrane</keyword>
<feature type="transmembrane region" description="Helical" evidence="9">
    <location>
        <begin position="573"/>
        <end position="592"/>
    </location>
</feature>
<dbReference type="KEGG" id="tsin:OXH18_12300"/>
<feature type="domain" description="4Fe-4S ferredoxin-type" evidence="12">
    <location>
        <begin position="656"/>
        <end position="686"/>
    </location>
</feature>
<dbReference type="InterPro" id="IPR002078">
    <property type="entry name" value="Sigma_54_int"/>
</dbReference>
<feature type="domain" description="Sigma-54 factor interaction" evidence="11">
    <location>
        <begin position="199"/>
        <end position="412"/>
    </location>
</feature>
<evidence type="ECO:0000256" key="1">
    <source>
        <dbReference type="ARBA" id="ARBA00004236"/>
    </source>
</evidence>
<dbReference type="GO" id="GO:0005886">
    <property type="term" value="C:plasma membrane"/>
    <property type="evidence" value="ECO:0007669"/>
    <property type="project" value="UniProtKB-SubCell"/>
</dbReference>
<proteinExistence type="predicted"/>
<keyword evidence="7" id="KW-0411">Iron-sulfur</keyword>
<dbReference type="Gene3D" id="1.10.8.60">
    <property type="match status" value="1"/>
</dbReference>
<dbReference type="Gene3D" id="2.60.120.10">
    <property type="entry name" value="Jelly Rolls"/>
    <property type="match status" value="1"/>
</dbReference>
<dbReference type="GO" id="GO:0005524">
    <property type="term" value="F:ATP binding"/>
    <property type="evidence" value="ECO:0007669"/>
    <property type="project" value="InterPro"/>
</dbReference>
<dbReference type="SUPFAM" id="SSF51206">
    <property type="entry name" value="cAMP-binding domain-like"/>
    <property type="match status" value="1"/>
</dbReference>
<evidence type="ECO:0000256" key="3">
    <source>
        <dbReference type="ARBA" id="ARBA00022723"/>
    </source>
</evidence>
<dbReference type="InterPro" id="IPR027417">
    <property type="entry name" value="P-loop_NTPase"/>
</dbReference>
<dbReference type="PROSITE" id="PS50045">
    <property type="entry name" value="SIGMA54_INTERACT_4"/>
    <property type="match status" value="1"/>
</dbReference>
<evidence type="ECO:0000256" key="6">
    <source>
        <dbReference type="ARBA" id="ARBA00023004"/>
    </source>
</evidence>
<gene>
    <name evidence="13" type="ORF">OXH18_12300</name>
</gene>
<dbReference type="CDD" id="cd00009">
    <property type="entry name" value="AAA"/>
    <property type="match status" value="1"/>
</dbReference>
<evidence type="ECO:0000313" key="14">
    <source>
        <dbReference type="Proteomes" id="UP001163152"/>
    </source>
</evidence>
<evidence type="ECO:0000256" key="8">
    <source>
        <dbReference type="ARBA" id="ARBA00023136"/>
    </source>
</evidence>
<dbReference type="Pfam" id="PF12801">
    <property type="entry name" value="Fer4_5"/>
    <property type="match status" value="2"/>
</dbReference>
<dbReference type="GO" id="GO:0046872">
    <property type="term" value="F:metal ion binding"/>
    <property type="evidence" value="ECO:0007669"/>
    <property type="project" value="UniProtKB-KW"/>
</dbReference>
<feature type="transmembrane region" description="Helical" evidence="9">
    <location>
        <begin position="824"/>
        <end position="844"/>
    </location>
</feature>
<sequence length="875" mass="97861">MVESGGSPHPLQTSVQLRVKGLEPVFAFPYKVVISMPDDRVQWLQQHTPLGVLSEPVLRAIVEQIQIEQIPANRRLVLEDMLPPALYLLRSGRLEVYHTSSDSLAKGASSLLPGSVLHLKELLLDQPAEQTAITLSDCELWSLPRQAFLKLVEQFPEINRTFSRQLAAELDQVAAQLAFEQERQMALRPYLVPKVKQGVVGTSRYAVRLRQAIKKASQDRQPVLIFGEPGLGKDNIAALIHFGSSDRQQPLIKINCDTLQPNGAELFGRSGGKPGLLEWVGRGTLMLNNAQDLPIEVRKKLLHLLDTGEYVPAKREGAAEPQPRRSEARIIMTAERTMPESQKRVGHLIKVPPLRVTKADIAAQVKYYISLYCRSKGLPQPHVAPEAIRRLQSYDFPGNLSELESMVERAIVQSNGASVLTEEVFWSTSPKAKRYRLNLLNAYPKLRQFLRSPWWPDRINYGFTLTAFAAIVTILFVGPQTRDANVGLNLFWAWWWPVVLIAFPFVGRVWCAVCPFMIYGELVQTLSLKVFPRQLQSWPRQRAEKWGGWFLFTLFALIFLWEELWDLPNTAYLSSWLLLLITAGAIVCSLIFERRFWCRYLCPIGGMNGLYAKLSMIELRAQQGICAATCTTYQCYKGGPQKGEGMATGGCPIYSHPAQLQDNRDCVLCMTCLKACPHRSVELNLRPPGIELWTTHNPTHHEVALLFLLFGGVFLHRLPEIGDRLPWTIDLDNFVTHAAVSIAALAIPGVIALGIYGVIRLINRALKPRSFIELAYGYLPLVLGSTLAHYLRLGLTEAGRILPVTLATFGFSGISAPVIVADPAVISFLQGTTLIVATLLSVVLTQNIARQSIFHLLPQHLGTIGFTILLWQIIV</sequence>
<keyword evidence="5" id="KW-0067">ATP-binding</keyword>
<dbReference type="SMART" id="SM00100">
    <property type="entry name" value="cNMP"/>
    <property type="match status" value="1"/>
</dbReference>
<keyword evidence="3" id="KW-0479">Metal-binding</keyword>
<dbReference type="GO" id="GO:0051536">
    <property type="term" value="F:iron-sulfur cluster binding"/>
    <property type="evidence" value="ECO:0007669"/>
    <property type="project" value="UniProtKB-KW"/>
</dbReference>
<feature type="domain" description="Cyclic nucleotide-binding" evidence="10">
    <location>
        <begin position="49"/>
        <end position="169"/>
    </location>
</feature>
<dbReference type="EMBL" id="CP113797">
    <property type="protein sequence ID" value="WAL62735.1"/>
    <property type="molecule type" value="Genomic_DNA"/>
</dbReference>